<organism evidence="4 5">
    <name type="scientific">Symbiodinium pilosum</name>
    <name type="common">Dinoflagellate</name>
    <dbReference type="NCBI Taxonomy" id="2952"/>
    <lineage>
        <taxon>Eukaryota</taxon>
        <taxon>Sar</taxon>
        <taxon>Alveolata</taxon>
        <taxon>Dinophyceae</taxon>
        <taxon>Suessiales</taxon>
        <taxon>Symbiodiniaceae</taxon>
        <taxon>Symbiodinium</taxon>
    </lineage>
</organism>
<evidence type="ECO:0000256" key="1">
    <source>
        <dbReference type="ARBA" id="ARBA00022737"/>
    </source>
</evidence>
<dbReference type="PANTHER" id="PTHR24166:SF48">
    <property type="entry name" value="PROTEIN VAPYRIN"/>
    <property type="match status" value="1"/>
</dbReference>
<sequence>MIRVWMLSGEELAPVDVGKFPNVRTGESFKHHLRWLYDFPVCLQELFKDGSKLHDACQLKTPSNLQLVLRLASNASQKEVADELTGESSRGNVEVVRLLLRARADMELTDSKQRTALMSASEKGHMEVVRLLVEARANMDRTANNKTALMTASAKGHFHIAQLLAESC</sequence>
<dbReference type="AlphaFoldDB" id="A0A812MN15"/>
<keyword evidence="1" id="KW-0677">Repeat</keyword>
<proteinExistence type="predicted"/>
<keyword evidence="5" id="KW-1185">Reference proteome</keyword>
<dbReference type="InterPro" id="IPR002110">
    <property type="entry name" value="Ankyrin_rpt"/>
</dbReference>
<dbReference type="PANTHER" id="PTHR24166">
    <property type="entry name" value="ROLLING PEBBLES, ISOFORM B"/>
    <property type="match status" value="1"/>
</dbReference>
<dbReference type="EMBL" id="CAJNIZ010007935">
    <property type="protein sequence ID" value="CAE7262630.1"/>
    <property type="molecule type" value="Genomic_DNA"/>
</dbReference>
<evidence type="ECO:0000313" key="5">
    <source>
        <dbReference type="Proteomes" id="UP000649617"/>
    </source>
</evidence>
<dbReference type="Pfam" id="PF12796">
    <property type="entry name" value="Ank_2"/>
    <property type="match status" value="1"/>
</dbReference>
<feature type="repeat" description="ANK" evidence="3">
    <location>
        <begin position="112"/>
        <end position="144"/>
    </location>
</feature>
<gene>
    <name evidence="4" type="primary">ANKRD50</name>
    <name evidence="4" type="ORF">SPIL2461_LOCUS5555</name>
</gene>
<dbReference type="InterPro" id="IPR036770">
    <property type="entry name" value="Ankyrin_rpt-contain_sf"/>
</dbReference>
<protein>
    <submittedName>
        <fullName evidence="4">ANKRD50 protein</fullName>
    </submittedName>
</protein>
<accession>A0A812MN15</accession>
<keyword evidence="2 3" id="KW-0040">ANK repeat</keyword>
<comment type="caution">
    <text evidence="4">The sequence shown here is derived from an EMBL/GenBank/DDBJ whole genome shotgun (WGS) entry which is preliminary data.</text>
</comment>
<name>A0A812MN15_SYMPI</name>
<dbReference type="PROSITE" id="PS50088">
    <property type="entry name" value="ANK_REPEAT"/>
    <property type="match status" value="1"/>
</dbReference>
<dbReference type="InterPro" id="IPR050889">
    <property type="entry name" value="Dendritic_Spine_Reg/Scaffold"/>
</dbReference>
<dbReference type="Gene3D" id="1.25.40.20">
    <property type="entry name" value="Ankyrin repeat-containing domain"/>
    <property type="match status" value="1"/>
</dbReference>
<dbReference type="SMART" id="SM00248">
    <property type="entry name" value="ANK"/>
    <property type="match status" value="3"/>
</dbReference>
<evidence type="ECO:0000256" key="2">
    <source>
        <dbReference type="ARBA" id="ARBA00023043"/>
    </source>
</evidence>
<evidence type="ECO:0000313" key="4">
    <source>
        <dbReference type="EMBL" id="CAE7262630.1"/>
    </source>
</evidence>
<evidence type="ECO:0000256" key="3">
    <source>
        <dbReference type="PROSITE-ProRule" id="PRU00023"/>
    </source>
</evidence>
<dbReference type="PROSITE" id="PS50297">
    <property type="entry name" value="ANK_REP_REGION"/>
    <property type="match status" value="1"/>
</dbReference>
<dbReference type="SUPFAM" id="SSF48403">
    <property type="entry name" value="Ankyrin repeat"/>
    <property type="match status" value="1"/>
</dbReference>
<reference evidence="4" key="1">
    <citation type="submission" date="2021-02" db="EMBL/GenBank/DDBJ databases">
        <authorList>
            <person name="Dougan E. K."/>
            <person name="Rhodes N."/>
            <person name="Thang M."/>
            <person name="Chan C."/>
        </authorList>
    </citation>
    <scope>NUCLEOTIDE SEQUENCE</scope>
</reference>
<dbReference type="Proteomes" id="UP000649617">
    <property type="component" value="Unassembled WGS sequence"/>
</dbReference>
<dbReference type="OrthoDB" id="194358at2759"/>